<dbReference type="SMART" id="SM00079">
    <property type="entry name" value="PBPe"/>
    <property type="match status" value="1"/>
</dbReference>
<proteinExistence type="inferred from homology"/>
<feature type="transmembrane region" description="Helical" evidence="18">
    <location>
        <begin position="584"/>
        <end position="606"/>
    </location>
</feature>
<keyword evidence="6 18" id="KW-0770">Synapse</keyword>
<keyword evidence="7 18" id="KW-0406">Ion transport</keyword>
<dbReference type="InterPro" id="IPR015683">
    <property type="entry name" value="Ionotropic_Glu_rcpt"/>
</dbReference>
<dbReference type="PANTHER" id="PTHR18966">
    <property type="entry name" value="IONOTROPIC GLUTAMATE RECEPTOR"/>
    <property type="match status" value="1"/>
</dbReference>
<evidence type="ECO:0000313" key="22">
    <source>
        <dbReference type="Proteomes" id="UP000694621"/>
    </source>
</evidence>
<feature type="binding site" evidence="15">
    <location>
        <position position="635"/>
    </location>
    <ligand>
        <name>L-glutamate</name>
        <dbReference type="ChEBI" id="CHEBI:29985"/>
    </ligand>
</feature>
<dbReference type="InterPro" id="IPR019594">
    <property type="entry name" value="Glu/Gly-bd"/>
</dbReference>
<protein>
    <recommendedName>
        <fullName evidence="18">Glutamate receptor</fullName>
    </recommendedName>
</protein>
<keyword evidence="11 18" id="KW-0628">Postsynaptic cell membrane</keyword>
<keyword evidence="12 18" id="KW-1071">Ligand-gated ion channel</keyword>
<dbReference type="Pfam" id="PF00060">
    <property type="entry name" value="Lig_chan"/>
    <property type="match status" value="1"/>
</dbReference>
<feature type="binding site" evidence="15">
    <location>
        <position position="634"/>
    </location>
    <ligand>
        <name>L-glutamate</name>
        <dbReference type="ChEBI" id="CHEBI:29985"/>
    </ligand>
</feature>
<evidence type="ECO:0000256" key="14">
    <source>
        <dbReference type="ARBA" id="ARBA00034104"/>
    </source>
</evidence>
<evidence type="ECO:0000256" key="12">
    <source>
        <dbReference type="ARBA" id="ARBA00023286"/>
    </source>
</evidence>
<evidence type="ECO:0000259" key="20">
    <source>
        <dbReference type="SMART" id="SM00918"/>
    </source>
</evidence>
<feature type="domain" description="Ionotropic glutamate receptor C-terminal" evidence="19">
    <location>
        <begin position="373"/>
        <end position="726"/>
    </location>
</feature>
<dbReference type="InterPro" id="IPR001828">
    <property type="entry name" value="ANF_lig-bd_rcpt"/>
</dbReference>
<feature type="site" description="Interaction with the cone snail toxin Con-ikot-ikot" evidence="16">
    <location>
        <position position="640"/>
    </location>
</feature>
<dbReference type="FunFam" id="3.40.190.10:FF:000001">
    <property type="entry name" value="Glutamate receptor ionotropic, kainate 2"/>
    <property type="match status" value="1"/>
</dbReference>
<evidence type="ECO:0000256" key="2">
    <source>
        <dbReference type="ARBA" id="ARBA00022475"/>
    </source>
</evidence>
<dbReference type="Pfam" id="PF10613">
    <property type="entry name" value="Lig_chan-Glu_bd"/>
    <property type="match status" value="1"/>
</dbReference>
<feature type="disulfide bond" evidence="17">
    <location>
        <begin position="66"/>
        <end position="289"/>
    </location>
</feature>
<keyword evidence="3 18" id="KW-0812">Transmembrane</keyword>
<keyword evidence="13 18" id="KW-0407">Ion channel</keyword>
<dbReference type="PRINTS" id="PR00177">
    <property type="entry name" value="NMDARECEPTOR"/>
</dbReference>
<feature type="binding site" evidence="15">
    <location>
        <position position="464"/>
    </location>
    <ligand>
        <name>L-glutamate</name>
        <dbReference type="ChEBI" id="CHEBI:29985"/>
    </ligand>
</feature>
<evidence type="ECO:0000313" key="21">
    <source>
        <dbReference type="Ensembl" id="ENSAMXP00005054262.1"/>
    </source>
</evidence>
<dbReference type="Proteomes" id="UP000694621">
    <property type="component" value="Unplaced"/>
</dbReference>
<name>A0A8B9LRT4_ASTMX</name>
<keyword evidence="10" id="KW-0325">Glycoprotein</keyword>
<dbReference type="Gene3D" id="1.10.287.70">
    <property type="match status" value="1"/>
</dbReference>
<dbReference type="GO" id="GO:0007166">
    <property type="term" value="P:cell surface receptor signaling pathway"/>
    <property type="evidence" value="ECO:0007669"/>
    <property type="project" value="UniProtKB-ARBA"/>
</dbReference>
<dbReference type="GO" id="GO:0045211">
    <property type="term" value="C:postsynaptic membrane"/>
    <property type="evidence" value="ECO:0007669"/>
    <property type="project" value="UniProtKB-SubCell"/>
</dbReference>
<evidence type="ECO:0000256" key="3">
    <source>
        <dbReference type="ARBA" id="ARBA00022692"/>
    </source>
</evidence>
<dbReference type="SUPFAM" id="SSF81324">
    <property type="entry name" value="Voltage-gated potassium channels"/>
    <property type="match status" value="1"/>
</dbReference>
<comment type="function">
    <text evidence="18">Receptor for glutamate that functions as a ligand-gated ion channel in the central nervous system and plays an important role in excitatory synaptic transmission. L-glutamate acts as an excitatory neurotransmitter at many synapses in the central nervous system.</text>
</comment>
<dbReference type="Ensembl" id="ENSAMXT00005058672.1">
    <property type="protein sequence ID" value="ENSAMXP00005054262.1"/>
    <property type="gene ID" value="ENSAMXG00005024069.1"/>
</dbReference>
<evidence type="ECO:0000256" key="9">
    <source>
        <dbReference type="ARBA" id="ARBA00023170"/>
    </source>
</evidence>
<keyword evidence="4" id="KW-0732">Signal</keyword>
<evidence type="ECO:0000256" key="7">
    <source>
        <dbReference type="ARBA" id="ARBA00023065"/>
    </source>
</evidence>
<evidence type="ECO:0000256" key="11">
    <source>
        <dbReference type="ARBA" id="ARBA00023257"/>
    </source>
</evidence>
<feature type="binding site" evidence="15">
    <location>
        <position position="457"/>
    </location>
    <ligand>
        <name>L-glutamate</name>
        <dbReference type="ChEBI" id="CHEBI:29985"/>
    </ligand>
</feature>
<keyword evidence="9 18" id="KW-0675">Receptor</keyword>
<evidence type="ECO:0000256" key="6">
    <source>
        <dbReference type="ARBA" id="ARBA00023018"/>
    </source>
</evidence>
<dbReference type="CDD" id="cd13715">
    <property type="entry name" value="PBP2_iGluR_AMPA"/>
    <property type="match status" value="1"/>
</dbReference>
<evidence type="ECO:0000256" key="17">
    <source>
        <dbReference type="PIRSR" id="PIRSR601508-3"/>
    </source>
</evidence>
<reference evidence="21" key="1">
    <citation type="submission" date="2025-08" db="UniProtKB">
        <authorList>
            <consortium name="Ensembl"/>
        </authorList>
    </citation>
    <scope>IDENTIFICATION</scope>
</reference>
<feature type="transmembrane region" description="Helical" evidence="18">
    <location>
        <begin position="500"/>
        <end position="522"/>
    </location>
</feature>
<dbReference type="AlphaFoldDB" id="A0A8B9LRT4"/>
<feature type="binding site" evidence="15">
    <location>
        <position position="459"/>
    </location>
    <ligand>
        <name>L-glutamate</name>
        <dbReference type="ChEBI" id="CHEBI:29985"/>
    </ligand>
</feature>
<dbReference type="Pfam" id="PF01094">
    <property type="entry name" value="ANF_receptor"/>
    <property type="match status" value="2"/>
</dbReference>
<dbReference type="Gene3D" id="3.40.50.2300">
    <property type="match status" value="4"/>
</dbReference>
<evidence type="ECO:0000256" key="8">
    <source>
        <dbReference type="ARBA" id="ARBA00023136"/>
    </source>
</evidence>
<sequence>MYFLLFSKSTNSGLFMRSTVQEHSAFRFAVQLYNTNQNMTEKPFHLNYNVDNLESSNSFSVTHAFCSQFSRGVYAIFGFYDKKSMNTLTSFCGALHTSFVTPSYPIDSDVQFVIQMRPPLKGAVLSLLTYYRWEKFVYLYDTDRGKSFTHSTAVVFKTVVQREDRRVFNTDNSLLLFLPPQVVTLGKNSRGYHYILANLGFSNVSLDKVYFGGANISGFQIINPENPIVQQFLQRWDRLDEREFPEARNTPLKYTSALSYDAILVIAEAFRYLRRQRVDVSRRGSAGDCLANPAVPWSQGIDIERALKMVQVPGMTGNIQFDSFGRRSNYTIDVYEMKAGGPRKIGYWNEFERFVNIMDQPYSNDSSSVENRTIVVTTIMEAPYVMYKKNHMHLEGNDKYEGYCVDLASEIAKHVGIKYRLSIVMDGKYGARDPETKTWNGMVGELVYGRADIAVAPLTITLVREEVIDFSKPFMSLGISIMIKKPQKSKPGVFSFLDPLAYEIWMCIVFAYIGVSVVLFLVSRFSPYEWHLDETDEAKDPQTPPDPPNDFGIFNSLWFSLGAFMQQGCDISPRSLSGRIVGGVWWFFTLIIISSYTANLAAFLTVERMVSPIESAEDLAKQTEIAYGTLDSGSTKEFFRRSKIAVYEKMWSYMKSAEPSVFAKTTPDGVARVRKSKGKFAFLLESTMNEYIEQRKPCDTMKVGGNLDSKGYGVATPKGSALRWVE</sequence>
<dbReference type="SMART" id="SM00918">
    <property type="entry name" value="Lig_chan-Glu_bd"/>
    <property type="match status" value="1"/>
</dbReference>
<feature type="site" description="Interaction with the cone snail toxin Con-ikot-ikot" evidence="16">
    <location>
        <position position="432"/>
    </location>
</feature>
<keyword evidence="5 18" id="KW-1133">Transmembrane helix</keyword>
<evidence type="ECO:0000256" key="4">
    <source>
        <dbReference type="ARBA" id="ARBA00022729"/>
    </source>
</evidence>
<evidence type="ECO:0000256" key="18">
    <source>
        <dbReference type="RuleBase" id="RU367118"/>
    </source>
</evidence>
<dbReference type="FunFam" id="3.40.190.10:FF:000666">
    <property type="entry name" value="Glutamate receptor, ionotropic, AMPA 2a"/>
    <property type="match status" value="1"/>
</dbReference>
<dbReference type="InterPro" id="IPR001508">
    <property type="entry name" value="Iono_Glu_rcpt_met"/>
</dbReference>
<organism evidence="21 22">
    <name type="scientific">Astyanax mexicanus</name>
    <name type="common">Blind cave fish</name>
    <name type="synonym">Astyanax fasciatus mexicanus</name>
    <dbReference type="NCBI Taxonomy" id="7994"/>
    <lineage>
        <taxon>Eukaryota</taxon>
        <taxon>Metazoa</taxon>
        <taxon>Chordata</taxon>
        <taxon>Craniata</taxon>
        <taxon>Vertebrata</taxon>
        <taxon>Euteleostomi</taxon>
        <taxon>Actinopterygii</taxon>
        <taxon>Neopterygii</taxon>
        <taxon>Teleostei</taxon>
        <taxon>Ostariophysi</taxon>
        <taxon>Characiformes</taxon>
        <taxon>Characoidei</taxon>
        <taxon>Acestrorhamphidae</taxon>
        <taxon>Acestrorhamphinae</taxon>
        <taxon>Astyanax</taxon>
    </lineage>
</organism>
<evidence type="ECO:0000256" key="15">
    <source>
        <dbReference type="PIRSR" id="PIRSR601508-1"/>
    </source>
</evidence>
<dbReference type="InterPro" id="IPR001320">
    <property type="entry name" value="Iontro_rcpt_C"/>
</dbReference>
<feature type="binding site" evidence="15">
    <location>
        <position position="685"/>
    </location>
    <ligand>
        <name>L-glutamate</name>
        <dbReference type="ChEBI" id="CHEBI:29985"/>
    </ligand>
</feature>
<comment type="similarity">
    <text evidence="18">Belongs to the glutamate-gated ion channel (TC 1.A.10.1) family.</text>
</comment>
<dbReference type="FunFam" id="1.10.287.70:FF:000013">
    <property type="entry name" value="Glutamate receptor, ionotropic, AMPA 4"/>
    <property type="match status" value="1"/>
</dbReference>
<keyword evidence="17" id="KW-1015">Disulfide bond</keyword>
<evidence type="ECO:0000256" key="1">
    <source>
        <dbReference type="ARBA" id="ARBA00022448"/>
    </source>
</evidence>
<keyword evidence="8 18" id="KW-0472">Membrane</keyword>
<evidence type="ECO:0000256" key="5">
    <source>
        <dbReference type="ARBA" id="ARBA00022989"/>
    </source>
</evidence>
<comment type="subcellular location">
    <subcellularLocation>
        <location evidence="14 18">Postsynaptic cell membrane</location>
        <topology evidence="14 18">Multi-pass membrane protein</topology>
    </subcellularLocation>
</comment>
<keyword evidence="2 18" id="KW-1003">Cell membrane</keyword>
<dbReference type="SUPFAM" id="SSF53822">
    <property type="entry name" value="Periplasmic binding protein-like I"/>
    <property type="match status" value="1"/>
</dbReference>
<dbReference type="Gene3D" id="3.40.190.10">
    <property type="entry name" value="Periplasmic binding protein-like II"/>
    <property type="match status" value="1"/>
</dbReference>
<accession>A0A8B9LRT4</accession>
<keyword evidence="1 18" id="KW-0813">Transport</keyword>
<evidence type="ECO:0000259" key="19">
    <source>
        <dbReference type="SMART" id="SM00079"/>
    </source>
</evidence>
<feature type="domain" description="Ionotropic glutamate receptor L-glutamate and glycine-binding" evidence="20">
    <location>
        <begin position="383"/>
        <end position="448"/>
    </location>
</feature>
<evidence type="ECO:0000256" key="13">
    <source>
        <dbReference type="ARBA" id="ARBA00023303"/>
    </source>
</evidence>
<dbReference type="InterPro" id="IPR028082">
    <property type="entry name" value="Peripla_BP_I"/>
</dbReference>
<evidence type="ECO:0000256" key="16">
    <source>
        <dbReference type="PIRSR" id="PIRSR601508-2"/>
    </source>
</evidence>
<dbReference type="GO" id="GO:0022824">
    <property type="term" value="F:transmitter-gated monoatomic ion channel activity"/>
    <property type="evidence" value="ECO:0007669"/>
    <property type="project" value="UniProtKB-ARBA"/>
</dbReference>
<feature type="site" description="Crucial to convey clamshell closure to channel opening" evidence="16">
    <location>
        <position position="613"/>
    </location>
</feature>
<evidence type="ECO:0000256" key="10">
    <source>
        <dbReference type="ARBA" id="ARBA00023180"/>
    </source>
</evidence>
<dbReference type="SUPFAM" id="SSF53850">
    <property type="entry name" value="Periplasmic binding protein-like II"/>
    <property type="match status" value="1"/>
</dbReference>